<evidence type="ECO:0000313" key="1">
    <source>
        <dbReference type="EMBL" id="QRW41795.1"/>
    </source>
</evidence>
<dbReference type="EMBL" id="MW434744">
    <property type="protein sequence ID" value="QRW41795.1"/>
    <property type="molecule type" value="Genomic_RNA"/>
</dbReference>
<sequence>MFAVPLTNNSTYAELGLYPRDRGSLPNIVQHRLENADAFYLLIEKLSNREGGLAPRLKFIKAVANGWDYCINRSTVTTDIRKDPTLFKSIKADIADDSITGIDWYAGLDDDIRLARSDPIVVPNAWFTLPERIDMIIIDHPVFLRDMKPFMAQVRDVLHVQNVTFNDIDMFRNEFIIAYFRQPFTIYDFTNLSRRFDFDKYYLINESNLSDAMLIKKHNMPESAKIVSISTLKLTFVRPNNLERTATLFIRDTFTNWIPLVAKRASFKSLLDTLFLKAKANNDNMYLSITSVLIKVEKQPTSRIDVQSQIKWNDMIKAINESKSLERISIVGPKGAGKSKVIRFIDEYRLPGLNKRVYTVDSDTYGKWYTMHCADKPFDMVASINEVHLKEIERNDTVQSVFNHEMEKILIKHTGSRYITASTNSTPAKAQDFLRSFSEMERVLQDFSDVYTMLSEGMNNFFNTLVSKIQEPENTVLLTFLHTTSESSRAPGTRFNYHLKTIFYPGLAVIERNRSPIVEWLLCQFYDRLGANAFTPIEPYMILDPRQVG</sequence>
<dbReference type="EMBL" id="MW434746">
    <property type="protein sequence ID" value="QRW41797.1"/>
    <property type="molecule type" value="Genomic_RNA"/>
</dbReference>
<reference evidence="2" key="1">
    <citation type="journal article" date="2020" name="bioRxiv">
        <title>Single mosquito metatranscriptomics identifies vectors, emerging pathogens and reservoirs in one assay.</title>
        <authorList>
            <person name="Batson J."/>
            <person name="Dudas G."/>
            <person name="Haas-Stapleton E."/>
            <person name="Kistler A.L."/>
            <person name="Li L.M."/>
            <person name="Logan P."/>
            <person name="Ratnasiri K."/>
            <person name="Retallack H."/>
        </authorList>
    </citation>
    <scope>NUCLEOTIDE SEQUENCE</scope>
    <source>
        <strain evidence="1">CMS001_020_ALCO</strain>
        <strain evidence="2">CMS001_049_ALCO</strain>
    </source>
</reference>
<accession>A0A894KJK9</accession>
<name>A0A894KJK9_9VIRU</name>
<evidence type="ECO:0000313" key="2">
    <source>
        <dbReference type="EMBL" id="QRW41797.1"/>
    </source>
</evidence>
<organism evidence="2">
    <name type="scientific">Elemess virus</name>
    <dbReference type="NCBI Taxonomy" id="2800913"/>
    <lineage>
        <taxon>Viruses</taxon>
        <taxon>Riboviria</taxon>
    </lineage>
</organism>
<protein>
    <submittedName>
        <fullName evidence="2">Structural protein</fullName>
    </submittedName>
</protein>
<proteinExistence type="predicted"/>